<evidence type="ECO:0000313" key="2">
    <source>
        <dbReference type="Proteomes" id="UP001629536"/>
    </source>
</evidence>
<protein>
    <submittedName>
        <fullName evidence="1">Uncharacterized protein</fullName>
    </submittedName>
</protein>
<gene>
    <name evidence="1" type="ORF">ABGF40_07775</name>
</gene>
<evidence type="ECO:0000313" key="1">
    <source>
        <dbReference type="EMBL" id="MFM1525555.1"/>
    </source>
</evidence>
<name>A0ABW9F9H0_9FIRM</name>
<organism evidence="1 2">
    <name type="scientific">Helcococcus bovis</name>
    <dbReference type="NCBI Taxonomy" id="3153252"/>
    <lineage>
        <taxon>Bacteria</taxon>
        <taxon>Bacillati</taxon>
        <taxon>Bacillota</taxon>
        <taxon>Tissierellia</taxon>
        <taxon>Tissierellales</taxon>
        <taxon>Peptoniphilaceae</taxon>
        <taxon>Helcococcus</taxon>
    </lineage>
</organism>
<dbReference type="EMBL" id="JBFNFH010000022">
    <property type="protein sequence ID" value="MFM1525555.1"/>
    <property type="molecule type" value="Genomic_DNA"/>
</dbReference>
<sequence>MKNIKKIIISSLIFAFILSSTYVFAREIGEFSNFRIVYSWGDTGYLTKEYNGSSSKYVLNLYPSEDLAPINIMNVLANYNNNERSTRNLTRCGKREEYSNWASKGYDYKLRMSRENFWDGAIAITGSWSPDN</sequence>
<accession>A0ABW9F9H0</accession>
<keyword evidence="2" id="KW-1185">Reference proteome</keyword>
<dbReference type="Proteomes" id="UP001629536">
    <property type="component" value="Unassembled WGS sequence"/>
</dbReference>
<proteinExistence type="predicted"/>
<dbReference type="RefSeq" id="WP_408126918.1">
    <property type="nucleotide sequence ID" value="NZ_JBFNFH010000022.1"/>
</dbReference>
<reference evidence="1 2" key="1">
    <citation type="journal article" date="2024" name="Front. Microbiol.">
        <title>Pangenomic and biochemical analyses of Helcococcus ovis reveal widespread tetracycline resistance and a novel bacterial species, Helcococcus bovis.</title>
        <authorList>
            <person name="Cunha F."/>
            <person name="Zhai Y."/>
            <person name="Casaro S."/>
            <person name="Jones K.L."/>
            <person name="Hernandez M."/>
            <person name="Bisinotto R.S."/>
            <person name="Kariyawasam S."/>
            <person name="Brown M.B."/>
            <person name="Phillips A."/>
            <person name="Jeong K.C."/>
            <person name="Galvao K.N."/>
        </authorList>
    </citation>
    <scope>NUCLEOTIDE SEQUENCE [LARGE SCALE GENOMIC DNA]</scope>
    <source>
        <strain evidence="1 2">KG197</strain>
    </source>
</reference>
<comment type="caution">
    <text evidence="1">The sequence shown here is derived from an EMBL/GenBank/DDBJ whole genome shotgun (WGS) entry which is preliminary data.</text>
</comment>